<dbReference type="EMBL" id="JAGFBR010000011">
    <property type="protein sequence ID" value="KAH0458995.1"/>
    <property type="molecule type" value="Genomic_DNA"/>
</dbReference>
<accession>A0AAV7GRR8</accession>
<protein>
    <submittedName>
        <fullName evidence="1">Uncharacterized protein</fullName>
    </submittedName>
</protein>
<keyword evidence="2" id="KW-1185">Reference proteome</keyword>
<evidence type="ECO:0000313" key="2">
    <source>
        <dbReference type="Proteomes" id="UP000775213"/>
    </source>
</evidence>
<sequence length="228" mass="23965">MATQGAGGCVLGTEAGRMSAGLGPSCMQLGWADWILSGAGYSYGLRRRERNRHRGIDMLFRLVLELTPGKMVDRGKESATEDDRSLEALWANQVSINRQLKELSTDVLLLTIEMRCHCGQGMKMEIDIASASEVINAPTASPVIPTPALSSPPPVDGLTMTPKSIPAHAPLKPSAAPSPIIEASGPIVMQSLDAAGPSPQVAQGENSGGRQVETGIVLVVSLLMALAQ</sequence>
<name>A0AAV7GRR8_DENCH</name>
<gene>
    <name evidence="1" type="ORF">IEQ34_011809</name>
</gene>
<evidence type="ECO:0000313" key="1">
    <source>
        <dbReference type="EMBL" id="KAH0458995.1"/>
    </source>
</evidence>
<organism evidence="1 2">
    <name type="scientific">Dendrobium chrysotoxum</name>
    <name type="common">Orchid</name>
    <dbReference type="NCBI Taxonomy" id="161865"/>
    <lineage>
        <taxon>Eukaryota</taxon>
        <taxon>Viridiplantae</taxon>
        <taxon>Streptophyta</taxon>
        <taxon>Embryophyta</taxon>
        <taxon>Tracheophyta</taxon>
        <taxon>Spermatophyta</taxon>
        <taxon>Magnoliopsida</taxon>
        <taxon>Liliopsida</taxon>
        <taxon>Asparagales</taxon>
        <taxon>Orchidaceae</taxon>
        <taxon>Epidendroideae</taxon>
        <taxon>Malaxideae</taxon>
        <taxon>Dendrobiinae</taxon>
        <taxon>Dendrobium</taxon>
    </lineage>
</organism>
<reference evidence="1 2" key="1">
    <citation type="journal article" date="2021" name="Hortic Res">
        <title>Chromosome-scale assembly of the Dendrobium chrysotoxum genome enhances the understanding of orchid evolution.</title>
        <authorList>
            <person name="Zhang Y."/>
            <person name="Zhang G.Q."/>
            <person name="Zhang D."/>
            <person name="Liu X.D."/>
            <person name="Xu X.Y."/>
            <person name="Sun W.H."/>
            <person name="Yu X."/>
            <person name="Zhu X."/>
            <person name="Wang Z.W."/>
            <person name="Zhao X."/>
            <person name="Zhong W.Y."/>
            <person name="Chen H."/>
            <person name="Yin W.L."/>
            <person name="Huang T."/>
            <person name="Niu S.C."/>
            <person name="Liu Z.J."/>
        </authorList>
    </citation>
    <scope>NUCLEOTIDE SEQUENCE [LARGE SCALE GENOMIC DNA]</scope>
    <source>
        <strain evidence="1">Lindl</strain>
    </source>
</reference>
<proteinExistence type="predicted"/>
<dbReference type="Proteomes" id="UP000775213">
    <property type="component" value="Unassembled WGS sequence"/>
</dbReference>
<comment type="caution">
    <text evidence="1">The sequence shown here is derived from an EMBL/GenBank/DDBJ whole genome shotgun (WGS) entry which is preliminary data.</text>
</comment>
<dbReference type="AlphaFoldDB" id="A0AAV7GRR8"/>